<dbReference type="InterPro" id="IPR035906">
    <property type="entry name" value="MetI-like_sf"/>
</dbReference>
<feature type="transmembrane region" description="Helical" evidence="7">
    <location>
        <begin position="70"/>
        <end position="91"/>
    </location>
</feature>
<keyword evidence="5 7" id="KW-1133">Transmembrane helix</keyword>
<evidence type="ECO:0000256" key="4">
    <source>
        <dbReference type="ARBA" id="ARBA00022692"/>
    </source>
</evidence>
<evidence type="ECO:0000313" key="9">
    <source>
        <dbReference type="Proteomes" id="UP000275368"/>
    </source>
</evidence>
<evidence type="ECO:0000256" key="5">
    <source>
        <dbReference type="ARBA" id="ARBA00022989"/>
    </source>
</evidence>
<dbReference type="PROSITE" id="PS50928">
    <property type="entry name" value="ABC_TM1"/>
    <property type="match status" value="1"/>
</dbReference>
<dbReference type="Proteomes" id="UP000275368">
    <property type="component" value="Chromosome"/>
</dbReference>
<evidence type="ECO:0000256" key="2">
    <source>
        <dbReference type="ARBA" id="ARBA00022448"/>
    </source>
</evidence>
<dbReference type="SUPFAM" id="SSF161098">
    <property type="entry name" value="MetI-like"/>
    <property type="match status" value="1"/>
</dbReference>
<evidence type="ECO:0000313" key="8">
    <source>
        <dbReference type="EMBL" id="BBH22143.1"/>
    </source>
</evidence>
<dbReference type="OrthoDB" id="5174895at2"/>
<dbReference type="GO" id="GO:0005886">
    <property type="term" value="C:plasma membrane"/>
    <property type="evidence" value="ECO:0007669"/>
    <property type="project" value="UniProtKB-SubCell"/>
</dbReference>
<name>A0A3G9JB53_9BACL</name>
<dbReference type="CDD" id="cd06261">
    <property type="entry name" value="TM_PBP2"/>
    <property type="match status" value="1"/>
</dbReference>
<feature type="transmembrane region" description="Helical" evidence="7">
    <location>
        <begin position="261"/>
        <end position="279"/>
    </location>
</feature>
<evidence type="ECO:0000256" key="1">
    <source>
        <dbReference type="ARBA" id="ARBA00004651"/>
    </source>
</evidence>
<keyword evidence="2 7" id="KW-0813">Transport</keyword>
<sequence>MIKKMYYSYWMLLPGLLIFGMFFIYPNLTGFHYAFTNMNESFKYTRFVGFDNFKSLFQEEDQAIAFKNTFIFAFITTFFKVALGLLLAMLANTKLKTTLFLRSMLFFPVILSTLAVSLVFSALLHPSRGLLNVLLETLHLDMLTRSWLTDPHIVIFAVCFVEIWKWTGLTMILFLAALQTIPQELKESAMVEGVNSWQMFRYITLPLIMPIVNTNVILSVIGGLKVFDIVYALTGGGPGNSSQVINTIVFKNFAAGRNGEATAANVMLFLFVLVIVLLVNKALNRKVEG</sequence>
<dbReference type="KEGG" id="pbk:Back11_34880"/>
<dbReference type="EMBL" id="AP019308">
    <property type="protein sequence ID" value="BBH22143.1"/>
    <property type="molecule type" value="Genomic_DNA"/>
</dbReference>
<evidence type="ECO:0000256" key="3">
    <source>
        <dbReference type="ARBA" id="ARBA00022475"/>
    </source>
</evidence>
<evidence type="ECO:0000256" key="6">
    <source>
        <dbReference type="ARBA" id="ARBA00023136"/>
    </source>
</evidence>
<comment type="similarity">
    <text evidence="7">Belongs to the binding-protein-dependent transport system permease family.</text>
</comment>
<organism evidence="8 9">
    <name type="scientific">Paenibacillus baekrokdamisoli</name>
    <dbReference type="NCBI Taxonomy" id="1712516"/>
    <lineage>
        <taxon>Bacteria</taxon>
        <taxon>Bacillati</taxon>
        <taxon>Bacillota</taxon>
        <taxon>Bacilli</taxon>
        <taxon>Bacillales</taxon>
        <taxon>Paenibacillaceae</taxon>
        <taxon>Paenibacillus</taxon>
    </lineage>
</organism>
<comment type="subcellular location">
    <subcellularLocation>
        <location evidence="1 7">Cell membrane</location>
        <topology evidence="1 7">Multi-pass membrane protein</topology>
    </subcellularLocation>
</comment>
<feature type="transmembrane region" description="Helical" evidence="7">
    <location>
        <begin position="153"/>
        <end position="178"/>
    </location>
</feature>
<evidence type="ECO:0000256" key="7">
    <source>
        <dbReference type="RuleBase" id="RU363032"/>
    </source>
</evidence>
<keyword evidence="9" id="KW-1185">Reference proteome</keyword>
<gene>
    <name evidence="8" type="primary">msmF_7</name>
    <name evidence="8" type="ORF">Back11_34880</name>
</gene>
<dbReference type="PANTHER" id="PTHR30193">
    <property type="entry name" value="ABC TRANSPORTER PERMEASE PROTEIN"/>
    <property type="match status" value="1"/>
</dbReference>
<feature type="transmembrane region" description="Helical" evidence="7">
    <location>
        <begin position="103"/>
        <end position="124"/>
    </location>
</feature>
<reference evidence="8 9" key="1">
    <citation type="submission" date="2018-11" db="EMBL/GenBank/DDBJ databases">
        <title>Complete genome sequence of Paenibacillus baekrokdamisoli strain KCTC 33723.</title>
        <authorList>
            <person name="Kang S.W."/>
            <person name="Lee K.C."/>
            <person name="Kim K.K."/>
            <person name="Kim J.S."/>
            <person name="Kim D.S."/>
            <person name="Ko S.H."/>
            <person name="Yang S.H."/>
            <person name="Lee J.S."/>
        </authorList>
    </citation>
    <scope>NUCLEOTIDE SEQUENCE [LARGE SCALE GENOMIC DNA]</scope>
    <source>
        <strain evidence="8 9">KCTC 33723</strain>
    </source>
</reference>
<feature type="transmembrane region" description="Helical" evidence="7">
    <location>
        <begin position="199"/>
        <end position="221"/>
    </location>
</feature>
<protein>
    <submittedName>
        <fullName evidence="8">Sugar ABC transporter permease</fullName>
    </submittedName>
</protein>
<keyword evidence="3" id="KW-1003">Cell membrane</keyword>
<feature type="transmembrane region" description="Helical" evidence="7">
    <location>
        <begin position="7"/>
        <end position="25"/>
    </location>
</feature>
<dbReference type="PANTHER" id="PTHR30193:SF37">
    <property type="entry name" value="INNER MEMBRANE ABC TRANSPORTER PERMEASE PROTEIN YCJO"/>
    <property type="match status" value="1"/>
</dbReference>
<keyword evidence="4 7" id="KW-0812">Transmembrane</keyword>
<dbReference type="GO" id="GO:0055085">
    <property type="term" value="P:transmembrane transport"/>
    <property type="evidence" value="ECO:0007669"/>
    <property type="project" value="InterPro"/>
</dbReference>
<accession>A0A3G9JB53</accession>
<dbReference type="InterPro" id="IPR051393">
    <property type="entry name" value="ABC_transporter_permease"/>
</dbReference>
<dbReference type="AlphaFoldDB" id="A0A3G9JB53"/>
<proteinExistence type="inferred from homology"/>
<keyword evidence="6 7" id="KW-0472">Membrane</keyword>
<dbReference type="Pfam" id="PF00528">
    <property type="entry name" value="BPD_transp_1"/>
    <property type="match status" value="1"/>
</dbReference>
<dbReference type="Gene3D" id="1.10.3720.10">
    <property type="entry name" value="MetI-like"/>
    <property type="match status" value="1"/>
</dbReference>
<dbReference type="InterPro" id="IPR000515">
    <property type="entry name" value="MetI-like"/>
</dbReference>
<dbReference type="RefSeq" id="WP_125659754.1">
    <property type="nucleotide sequence ID" value="NZ_AP019308.1"/>
</dbReference>